<dbReference type="PANTHER" id="PTHR45436">
    <property type="entry name" value="SENSOR HISTIDINE KINASE YKOH"/>
    <property type="match status" value="1"/>
</dbReference>
<organism evidence="14 15">
    <name type="scientific">Pseudonocardia ailaonensis</name>
    <dbReference type="NCBI Taxonomy" id="367279"/>
    <lineage>
        <taxon>Bacteria</taxon>
        <taxon>Bacillati</taxon>
        <taxon>Actinomycetota</taxon>
        <taxon>Actinomycetes</taxon>
        <taxon>Pseudonocardiales</taxon>
        <taxon>Pseudonocardiaceae</taxon>
        <taxon>Pseudonocardia</taxon>
    </lineage>
</organism>
<keyword evidence="4" id="KW-0597">Phosphoprotein</keyword>
<keyword evidence="6 11" id="KW-0812">Transmembrane</keyword>
<dbReference type="InterPro" id="IPR036097">
    <property type="entry name" value="HisK_dim/P_sf"/>
</dbReference>
<feature type="transmembrane region" description="Helical" evidence="11">
    <location>
        <begin position="161"/>
        <end position="183"/>
    </location>
</feature>
<dbReference type="Gene3D" id="3.30.565.10">
    <property type="entry name" value="Histidine kinase-like ATPase, C-terminal domain"/>
    <property type="match status" value="1"/>
</dbReference>
<dbReference type="Pfam" id="PF02518">
    <property type="entry name" value="HATPase_c"/>
    <property type="match status" value="1"/>
</dbReference>
<evidence type="ECO:0000256" key="11">
    <source>
        <dbReference type="SAM" id="Phobius"/>
    </source>
</evidence>
<gene>
    <name evidence="14" type="ORF">GCM10009836_05660</name>
</gene>
<evidence type="ECO:0000313" key="14">
    <source>
        <dbReference type="EMBL" id="GAA1830537.1"/>
    </source>
</evidence>
<evidence type="ECO:0000256" key="1">
    <source>
        <dbReference type="ARBA" id="ARBA00000085"/>
    </source>
</evidence>
<dbReference type="InterPro" id="IPR050428">
    <property type="entry name" value="TCS_sensor_his_kinase"/>
</dbReference>
<evidence type="ECO:0000256" key="2">
    <source>
        <dbReference type="ARBA" id="ARBA00004236"/>
    </source>
</evidence>
<evidence type="ECO:0000256" key="4">
    <source>
        <dbReference type="ARBA" id="ARBA00022553"/>
    </source>
</evidence>
<dbReference type="CDD" id="cd00075">
    <property type="entry name" value="HATPase"/>
    <property type="match status" value="1"/>
</dbReference>
<feature type="domain" description="HAMP" evidence="13">
    <location>
        <begin position="185"/>
        <end position="242"/>
    </location>
</feature>
<dbReference type="PRINTS" id="PR00344">
    <property type="entry name" value="BCTRLSENSOR"/>
</dbReference>
<dbReference type="Gene3D" id="6.10.340.10">
    <property type="match status" value="1"/>
</dbReference>
<dbReference type="InterPro" id="IPR036890">
    <property type="entry name" value="HATPase_C_sf"/>
</dbReference>
<evidence type="ECO:0000256" key="6">
    <source>
        <dbReference type="ARBA" id="ARBA00022692"/>
    </source>
</evidence>
<dbReference type="SUPFAM" id="SSF47384">
    <property type="entry name" value="Homodimeric domain of signal transducing histidine kinase"/>
    <property type="match status" value="1"/>
</dbReference>
<evidence type="ECO:0000256" key="10">
    <source>
        <dbReference type="ARBA" id="ARBA00023136"/>
    </source>
</evidence>
<evidence type="ECO:0000256" key="5">
    <source>
        <dbReference type="ARBA" id="ARBA00022679"/>
    </source>
</evidence>
<dbReference type="InterPro" id="IPR003661">
    <property type="entry name" value="HisK_dim/P_dom"/>
</dbReference>
<evidence type="ECO:0000259" key="13">
    <source>
        <dbReference type="PROSITE" id="PS50885"/>
    </source>
</evidence>
<evidence type="ECO:0000259" key="12">
    <source>
        <dbReference type="PROSITE" id="PS50109"/>
    </source>
</evidence>
<evidence type="ECO:0000256" key="8">
    <source>
        <dbReference type="ARBA" id="ARBA00022989"/>
    </source>
</evidence>
<proteinExistence type="predicted"/>
<keyword evidence="5" id="KW-0808">Transferase</keyword>
<keyword evidence="9" id="KW-0902">Two-component regulatory system</keyword>
<dbReference type="EC" id="2.7.13.3" evidence="3"/>
<keyword evidence="10 11" id="KW-0472">Membrane</keyword>
<dbReference type="InterPro" id="IPR003660">
    <property type="entry name" value="HAMP_dom"/>
</dbReference>
<dbReference type="SMART" id="SM00388">
    <property type="entry name" value="HisKA"/>
    <property type="match status" value="1"/>
</dbReference>
<comment type="caution">
    <text evidence="14">The sequence shown here is derived from an EMBL/GenBank/DDBJ whole genome shotgun (WGS) entry which is preliminary data.</text>
</comment>
<protein>
    <recommendedName>
        <fullName evidence="3">histidine kinase</fullName>
        <ecNumber evidence="3">2.7.13.3</ecNumber>
    </recommendedName>
</protein>
<dbReference type="EMBL" id="BAAAQK010000002">
    <property type="protein sequence ID" value="GAA1830537.1"/>
    <property type="molecule type" value="Genomic_DNA"/>
</dbReference>
<dbReference type="InterPro" id="IPR004358">
    <property type="entry name" value="Sig_transdc_His_kin-like_C"/>
</dbReference>
<dbReference type="Pfam" id="PF00512">
    <property type="entry name" value="HisKA"/>
    <property type="match status" value="1"/>
</dbReference>
<dbReference type="PROSITE" id="PS50109">
    <property type="entry name" value="HIS_KIN"/>
    <property type="match status" value="1"/>
</dbReference>
<dbReference type="SUPFAM" id="SSF55874">
    <property type="entry name" value="ATPase domain of HSP90 chaperone/DNA topoisomerase II/histidine kinase"/>
    <property type="match status" value="1"/>
</dbReference>
<sequence length="470" mass="49529">MRSRLLVIVCVLVGLLAMGLGLPLALSSSRAAQQELFIDRLTDTIYFASRAQRPITEDTAAGLAAELARYDEVYGVSVTIVDRAGQVVAASRAQPPELDADGLDRVQVALASRRSAAPPLIMPWDSRPLVLAEPVLVDGEARGAAVTVSPTGALRASELRVWSLVVALVLAAVGVGVLVALPLTRWILRPVRRLDEGTGRVTRAVLAGRPAEAVSDGSGPPELRHLTLSFDRMAESVGQALSTQRAFVADASHQLRNPLTALRLRLSNLDGHVDAAAAEQHVAALEEAERLSGVLDGLLDLARAERDAGVDRHADTPLDPAVDDRLEAWRPLAEHTGLRLLRGGVRGLRGRIAPGGIETVLDAVLDNAVKFTPEGGTVTVTVRPVRGEPARVEIAVLDTGPGMAPDELERATDRFWRSPAQNNVDGSGLGLAIAARTVELAGGTLVLELPPGGGLKVVAKLVRTGPVPTP</sequence>
<dbReference type="InterPro" id="IPR003594">
    <property type="entry name" value="HATPase_dom"/>
</dbReference>
<evidence type="ECO:0000256" key="3">
    <source>
        <dbReference type="ARBA" id="ARBA00012438"/>
    </source>
</evidence>
<dbReference type="RefSeq" id="WP_344411971.1">
    <property type="nucleotide sequence ID" value="NZ_BAAAQK010000002.1"/>
</dbReference>
<dbReference type="PANTHER" id="PTHR45436:SF5">
    <property type="entry name" value="SENSOR HISTIDINE KINASE TRCS"/>
    <property type="match status" value="1"/>
</dbReference>
<feature type="domain" description="Histidine kinase" evidence="12">
    <location>
        <begin position="250"/>
        <end position="465"/>
    </location>
</feature>
<evidence type="ECO:0000256" key="7">
    <source>
        <dbReference type="ARBA" id="ARBA00022777"/>
    </source>
</evidence>
<comment type="catalytic activity">
    <reaction evidence="1">
        <text>ATP + protein L-histidine = ADP + protein N-phospho-L-histidine.</text>
        <dbReference type="EC" id="2.7.13.3"/>
    </reaction>
</comment>
<evidence type="ECO:0000313" key="15">
    <source>
        <dbReference type="Proteomes" id="UP001500449"/>
    </source>
</evidence>
<keyword evidence="7 14" id="KW-0418">Kinase</keyword>
<dbReference type="SMART" id="SM00387">
    <property type="entry name" value="HATPase_c"/>
    <property type="match status" value="1"/>
</dbReference>
<dbReference type="PROSITE" id="PS50885">
    <property type="entry name" value="HAMP"/>
    <property type="match status" value="1"/>
</dbReference>
<dbReference type="CDD" id="cd00082">
    <property type="entry name" value="HisKA"/>
    <property type="match status" value="1"/>
</dbReference>
<evidence type="ECO:0000256" key="9">
    <source>
        <dbReference type="ARBA" id="ARBA00023012"/>
    </source>
</evidence>
<accession>A0ABN2MKJ4</accession>
<keyword evidence="15" id="KW-1185">Reference proteome</keyword>
<keyword evidence="8 11" id="KW-1133">Transmembrane helix</keyword>
<dbReference type="Gene3D" id="1.10.287.130">
    <property type="match status" value="1"/>
</dbReference>
<comment type="subcellular location">
    <subcellularLocation>
        <location evidence="2">Cell membrane</location>
    </subcellularLocation>
</comment>
<name>A0ABN2MKJ4_9PSEU</name>
<reference evidence="14 15" key="1">
    <citation type="journal article" date="2019" name="Int. J. Syst. Evol. Microbiol.">
        <title>The Global Catalogue of Microorganisms (GCM) 10K type strain sequencing project: providing services to taxonomists for standard genome sequencing and annotation.</title>
        <authorList>
            <consortium name="The Broad Institute Genomics Platform"/>
            <consortium name="The Broad Institute Genome Sequencing Center for Infectious Disease"/>
            <person name="Wu L."/>
            <person name="Ma J."/>
        </authorList>
    </citation>
    <scope>NUCLEOTIDE SEQUENCE [LARGE SCALE GENOMIC DNA]</scope>
    <source>
        <strain evidence="14 15">JCM 16009</strain>
    </source>
</reference>
<dbReference type="Proteomes" id="UP001500449">
    <property type="component" value="Unassembled WGS sequence"/>
</dbReference>
<dbReference type="InterPro" id="IPR005467">
    <property type="entry name" value="His_kinase_dom"/>
</dbReference>
<dbReference type="GO" id="GO:0016301">
    <property type="term" value="F:kinase activity"/>
    <property type="evidence" value="ECO:0007669"/>
    <property type="project" value="UniProtKB-KW"/>
</dbReference>
<dbReference type="SMART" id="SM00304">
    <property type="entry name" value="HAMP"/>
    <property type="match status" value="1"/>
</dbReference>